<proteinExistence type="predicted"/>
<dbReference type="AlphaFoldDB" id="A0A6P0FZ21"/>
<evidence type="ECO:0000313" key="2">
    <source>
        <dbReference type="Proteomes" id="UP000471082"/>
    </source>
</evidence>
<reference evidence="1 2" key="1">
    <citation type="submission" date="2019-11" db="EMBL/GenBank/DDBJ databases">
        <title>Genome-resolved metagenomics to study the prevalence of co-infection and intraspecific heterogeneity among plant pathogen metapopulations.</title>
        <authorList>
            <person name="Newberry E."/>
            <person name="Bhandari R."/>
            <person name="Kemble J."/>
            <person name="Sikora E."/>
            <person name="Potnis N."/>
        </authorList>
    </citation>
    <scope>NUCLEOTIDE SEQUENCE [LARGE SCALE GENOMIC DNA]</scope>
    <source>
        <strain evidence="1">Xp_Tom_Tuscaloosa_18b</strain>
    </source>
</reference>
<name>A0A6P0FZ21_XANPE</name>
<protein>
    <submittedName>
        <fullName evidence="1">Uncharacterized protein</fullName>
    </submittedName>
</protein>
<dbReference type="EMBL" id="JAAGYU010000034">
    <property type="protein sequence ID" value="NEL76531.1"/>
    <property type="molecule type" value="Genomic_DNA"/>
</dbReference>
<sequence length="68" mass="7965">MKIEDFWNQAFIAALTRLPVEQAKKEATDALNACIDHWNEEGRQYFPQLPQRWSDAEITSIPRQGKDF</sequence>
<evidence type="ECO:0000313" key="1">
    <source>
        <dbReference type="EMBL" id="NEL76531.1"/>
    </source>
</evidence>
<organism evidence="1 2">
    <name type="scientific">Xanthomonas perforans</name>
    <dbReference type="NCBI Taxonomy" id="442694"/>
    <lineage>
        <taxon>Bacteria</taxon>
        <taxon>Pseudomonadati</taxon>
        <taxon>Pseudomonadota</taxon>
        <taxon>Gammaproteobacteria</taxon>
        <taxon>Lysobacterales</taxon>
        <taxon>Lysobacteraceae</taxon>
        <taxon>Xanthomonas</taxon>
    </lineage>
</organism>
<dbReference type="Proteomes" id="UP000471082">
    <property type="component" value="Unassembled WGS sequence"/>
</dbReference>
<accession>A0A6P0FZ21</accession>
<comment type="caution">
    <text evidence="1">The sequence shown here is derived from an EMBL/GenBank/DDBJ whole genome shotgun (WGS) entry which is preliminary data.</text>
</comment>
<dbReference type="RefSeq" id="WP_156202018.1">
    <property type="nucleotide sequence ID" value="NZ_CP116309.1"/>
</dbReference>
<gene>
    <name evidence="1" type="ORF">G3W61_09740</name>
</gene>